<keyword evidence="4" id="KW-1185">Reference proteome</keyword>
<comment type="caution">
    <text evidence="3">The sequence shown here is derived from an EMBL/GenBank/DDBJ whole genome shotgun (WGS) entry which is preliminary data.</text>
</comment>
<evidence type="ECO:0000313" key="3">
    <source>
        <dbReference type="EMBL" id="OMJ70239.1"/>
    </source>
</evidence>
<feature type="region of interest" description="Disordered" evidence="2">
    <location>
        <begin position="1"/>
        <end position="28"/>
    </location>
</feature>
<name>A0A1R2B0F2_9CILI</name>
<dbReference type="AlphaFoldDB" id="A0A1R2B0F2"/>
<proteinExistence type="predicted"/>
<feature type="compositionally biased region" description="Polar residues" evidence="2">
    <location>
        <begin position="1"/>
        <end position="10"/>
    </location>
</feature>
<evidence type="ECO:0000256" key="2">
    <source>
        <dbReference type="SAM" id="MobiDB-lite"/>
    </source>
</evidence>
<accession>A0A1R2B0F2</accession>
<evidence type="ECO:0000313" key="4">
    <source>
        <dbReference type="Proteomes" id="UP000187209"/>
    </source>
</evidence>
<dbReference type="OrthoDB" id="10255247at2759"/>
<evidence type="ECO:0000256" key="1">
    <source>
        <dbReference type="SAM" id="Coils"/>
    </source>
</evidence>
<protein>
    <submittedName>
        <fullName evidence="3">Uncharacterized protein</fullName>
    </submittedName>
</protein>
<feature type="coiled-coil region" evidence="1">
    <location>
        <begin position="118"/>
        <end position="152"/>
    </location>
</feature>
<gene>
    <name evidence="3" type="ORF">SteCoe_31837</name>
</gene>
<organism evidence="3 4">
    <name type="scientific">Stentor coeruleus</name>
    <dbReference type="NCBI Taxonomy" id="5963"/>
    <lineage>
        <taxon>Eukaryota</taxon>
        <taxon>Sar</taxon>
        <taxon>Alveolata</taxon>
        <taxon>Ciliophora</taxon>
        <taxon>Postciliodesmatophora</taxon>
        <taxon>Heterotrichea</taxon>
        <taxon>Heterotrichida</taxon>
        <taxon>Stentoridae</taxon>
        <taxon>Stentor</taxon>
    </lineage>
</organism>
<reference evidence="3 4" key="1">
    <citation type="submission" date="2016-11" db="EMBL/GenBank/DDBJ databases">
        <title>The macronuclear genome of Stentor coeruleus: a giant cell with tiny introns.</title>
        <authorList>
            <person name="Slabodnick M."/>
            <person name="Ruby J.G."/>
            <person name="Reiff S.B."/>
            <person name="Swart E.C."/>
            <person name="Gosai S."/>
            <person name="Prabakaran S."/>
            <person name="Witkowska E."/>
            <person name="Larue G.E."/>
            <person name="Fisher S."/>
            <person name="Freeman R.M."/>
            <person name="Gunawardena J."/>
            <person name="Chu W."/>
            <person name="Stover N.A."/>
            <person name="Gregory B.D."/>
            <person name="Nowacki M."/>
            <person name="Derisi J."/>
            <person name="Roy S.W."/>
            <person name="Marshall W.F."/>
            <person name="Sood P."/>
        </authorList>
    </citation>
    <scope>NUCLEOTIDE SEQUENCE [LARGE SCALE GENOMIC DNA]</scope>
    <source>
        <strain evidence="3">WM001</strain>
    </source>
</reference>
<dbReference type="Proteomes" id="UP000187209">
    <property type="component" value="Unassembled WGS sequence"/>
</dbReference>
<keyword evidence="1" id="KW-0175">Coiled coil</keyword>
<dbReference type="EMBL" id="MPUH01001109">
    <property type="protein sequence ID" value="OMJ70239.1"/>
    <property type="molecule type" value="Genomic_DNA"/>
</dbReference>
<sequence>MRHQTSSSFGEISLKSRQTDTRSATPNEILNTSAQKLYTPYPLYKQKIRALLHPPDYQRNPPKFMSVREPRSEFEKKEASTQVKLLKKTFNTMYQRFNSYDHTLAVLKSEAIRVNALKTVGENDLEHLKKRIEELEKEENAMLAKIRDEHNNNAMYKHMRERFRQTLMHLEVKNQYLQDQIRLRDFLLESMHRKKIKTLENKFTKVTAYKQMQKTVVLDIKDRTQDINLLKEDIEAREKIHELRKTRLKKYEEIAETAANEERDLRNNNMREAVLVSILWAKFLEYKLRYEKTRYASIEHAFQRIKGATLLDDINEILTRFLTKEERFVELMGTLNKNKDKCLTFLRKNDETEGKIDDLLLTQKSTVDANIIKLKEQVRQANGKISLAKDRLKKAKVIREQVKEWVSKRLNMVSNNGKIKNTKLNALFEMLHNAIKQKIRNFQKSPFITEL</sequence>